<gene>
    <name evidence="2" type="ORF">SISNIDRAFT_539358</name>
</gene>
<dbReference type="PANTHER" id="PTHR13593:SF140">
    <property type="entry name" value="PLC-LIKE PHOSPHODIESTERASE"/>
    <property type="match status" value="1"/>
</dbReference>
<keyword evidence="3" id="KW-1185">Reference proteome</keyword>
<name>A0A164XCX7_9AGAM</name>
<feature type="signal peptide" evidence="1">
    <location>
        <begin position="1"/>
        <end position="25"/>
    </location>
</feature>
<organism evidence="2 3">
    <name type="scientific">Sistotremastrum niveocremeum HHB9708</name>
    <dbReference type="NCBI Taxonomy" id="1314777"/>
    <lineage>
        <taxon>Eukaryota</taxon>
        <taxon>Fungi</taxon>
        <taxon>Dikarya</taxon>
        <taxon>Basidiomycota</taxon>
        <taxon>Agaricomycotina</taxon>
        <taxon>Agaricomycetes</taxon>
        <taxon>Sistotremastrales</taxon>
        <taxon>Sistotremastraceae</taxon>
        <taxon>Sertulicium</taxon>
        <taxon>Sertulicium niveocremeum</taxon>
    </lineage>
</organism>
<evidence type="ECO:0000313" key="2">
    <source>
        <dbReference type="EMBL" id="KZS95851.1"/>
    </source>
</evidence>
<feature type="chain" id="PRO_5007854285" evidence="1">
    <location>
        <begin position="26"/>
        <end position="365"/>
    </location>
</feature>
<dbReference type="InterPro" id="IPR051057">
    <property type="entry name" value="PI-PLC_domain"/>
</dbReference>
<sequence>MLFSSLSAQAALLSLFAATSPYVSATPLKRASVCNGYSELCSRSFGNVTFVGAHDSYAVGATNLAANQDYNVTQQLTDGIRMLQNQAHSASDGSIHLCHTDCLLYDAGTLQAYLTSVKSWMDANPNEVVSILLVNINNLAASAFGSVFQSAGLVPMSYVPTSTPMTTSQWPSLGSMIDAGTRLVTFMDNGANDTNFPFLIPEFGNIWETAFDVTDPSFSCAINRSQGDTSQQMYLINHFLDATTDIAGFGVPAPAKDQLNVTNAQSGPGSLGQQAADCIAQYSAPPNFMLVDFYEYGQGSVFDVAANLNGVAAPTNSIAPPIINATSSSSSSGSSNGALTDFRGSGRVTGLALFTGFLVGIWTVS</sequence>
<evidence type="ECO:0000256" key="1">
    <source>
        <dbReference type="SAM" id="SignalP"/>
    </source>
</evidence>
<dbReference type="OrthoDB" id="7984201at2759"/>
<evidence type="ECO:0000313" key="3">
    <source>
        <dbReference type="Proteomes" id="UP000076722"/>
    </source>
</evidence>
<dbReference type="AlphaFoldDB" id="A0A164XCX7"/>
<dbReference type="EMBL" id="KV419400">
    <property type="protein sequence ID" value="KZS95851.1"/>
    <property type="molecule type" value="Genomic_DNA"/>
</dbReference>
<dbReference type="STRING" id="1314777.A0A164XCX7"/>
<dbReference type="InterPro" id="IPR017946">
    <property type="entry name" value="PLC-like_Pdiesterase_TIM-brl"/>
</dbReference>
<dbReference type="GO" id="GO:0006629">
    <property type="term" value="P:lipid metabolic process"/>
    <property type="evidence" value="ECO:0007669"/>
    <property type="project" value="InterPro"/>
</dbReference>
<dbReference type="PANTHER" id="PTHR13593">
    <property type="match status" value="1"/>
</dbReference>
<keyword evidence="1" id="KW-0732">Signal</keyword>
<dbReference type="Gene3D" id="3.20.20.190">
    <property type="entry name" value="Phosphatidylinositol (PI) phosphodiesterase"/>
    <property type="match status" value="1"/>
</dbReference>
<proteinExistence type="predicted"/>
<dbReference type="Proteomes" id="UP000076722">
    <property type="component" value="Unassembled WGS sequence"/>
</dbReference>
<accession>A0A164XCX7</accession>
<protein>
    <submittedName>
        <fullName evidence="2">PLC-like phosphodiesterase</fullName>
    </submittedName>
</protein>
<dbReference type="Pfam" id="PF26146">
    <property type="entry name" value="PI-PLC_X"/>
    <property type="match status" value="1"/>
</dbReference>
<reference evidence="2 3" key="1">
    <citation type="journal article" date="2016" name="Mol. Biol. Evol.">
        <title>Comparative Genomics of Early-Diverging Mushroom-Forming Fungi Provides Insights into the Origins of Lignocellulose Decay Capabilities.</title>
        <authorList>
            <person name="Nagy L.G."/>
            <person name="Riley R."/>
            <person name="Tritt A."/>
            <person name="Adam C."/>
            <person name="Daum C."/>
            <person name="Floudas D."/>
            <person name="Sun H."/>
            <person name="Yadav J.S."/>
            <person name="Pangilinan J."/>
            <person name="Larsson K.H."/>
            <person name="Matsuura K."/>
            <person name="Barry K."/>
            <person name="Labutti K."/>
            <person name="Kuo R."/>
            <person name="Ohm R.A."/>
            <person name="Bhattacharya S.S."/>
            <person name="Shirouzu T."/>
            <person name="Yoshinaga Y."/>
            <person name="Martin F.M."/>
            <person name="Grigoriev I.V."/>
            <person name="Hibbett D.S."/>
        </authorList>
    </citation>
    <scope>NUCLEOTIDE SEQUENCE [LARGE SCALE GENOMIC DNA]</scope>
    <source>
        <strain evidence="2 3">HHB9708</strain>
    </source>
</reference>
<dbReference type="GO" id="GO:0008081">
    <property type="term" value="F:phosphoric diester hydrolase activity"/>
    <property type="evidence" value="ECO:0007669"/>
    <property type="project" value="InterPro"/>
</dbReference>
<dbReference type="SUPFAM" id="SSF51695">
    <property type="entry name" value="PLC-like phosphodiesterases"/>
    <property type="match status" value="1"/>
</dbReference>